<dbReference type="Gene3D" id="3.40.50.720">
    <property type="entry name" value="NAD(P)-binding Rossmann-like Domain"/>
    <property type="match status" value="1"/>
</dbReference>
<dbReference type="PRINTS" id="PR00081">
    <property type="entry name" value="GDHRDH"/>
</dbReference>
<reference evidence="4 5" key="1">
    <citation type="submission" date="2018-11" db="EMBL/GenBank/DDBJ databases">
        <title>Draft genome of Simplicispira Flexivirga sp. BO-16.</title>
        <authorList>
            <person name="Im W.T."/>
        </authorList>
    </citation>
    <scope>NUCLEOTIDE SEQUENCE [LARGE SCALE GENOMIC DNA]</scope>
    <source>
        <strain evidence="4 5">BO-16</strain>
    </source>
</reference>
<evidence type="ECO:0000256" key="1">
    <source>
        <dbReference type="ARBA" id="ARBA00006484"/>
    </source>
</evidence>
<keyword evidence="5" id="KW-1185">Reference proteome</keyword>
<accession>A0A3M9MHZ1</accession>
<dbReference type="GO" id="GO:0016491">
    <property type="term" value="F:oxidoreductase activity"/>
    <property type="evidence" value="ECO:0007669"/>
    <property type="project" value="UniProtKB-KW"/>
</dbReference>
<dbReference type="InterPro" id="IPR036291">
    <property type="entry name" value="NAD(P)-bd_dom_sf"/>
</dbReference>
<evidence type="ECO:0000256" key="2">
    <source>
        <dbReference type="ARBA" id="ARBA00023002"/>
    </source>
</evidence>
<dbReference type="InterPro" id="IPR051911">
    <property type="entry name" value="SDR_oxidoreductase"/>
</dbReference>
<dbReference type="RefSeq" id="WP_123269339.1">
    <property type="nucleotide sequence ID" value="NZ_RJJQ01000001.1"/>
</dbReference>
<protein>
    <submittedName>
        <fullName evidence="4">SDR family oxidoreductase</fullName>
    </submittedName>
</protein>
<proteinExistence type="inferred from homology"/>
<dbReference type="SUPFAM" id="SSF51735">
    <property type="entry name" value="NAD(P)-binding Rossmann-fold domains"/>
    <property type="match status" value="1"/>
</dbReference>
<evidence type="ECO:0000256" key="3">
    <source>
        <dbReference type="RuleBase" id="RU000363"/>
    </source>
</evidence>
<dbReference type="EMBL" id="RJJQ01000001">
    <property type="protein sequence ID" value="RNI25146.1"/>
    <property type="molecule type" value="Genomic_DNA"/>
</dbReference>
<organism evidence="4 5">
    <name type="scientific">Flexivirga caeni</name>
    <dbReference type="NCBI Taxonomy" id="2294115"/>
    <lineage>
        <taxon>Bacteria</taxon>
        <taxon>Bacillati</taxon>
        <taxon>Actinomycetota</taxon>
        <taxon>Actinomycetes</taxon>
        <taxon>Micrococcales</taxon>
        <taxon>Dermacoccaceae</taxon>
        <taxon>Flexivirga</taxon>
    </lineage>
</organism>
<name>A0A3M9MHZ1_9MICO</name>
<evidence type="ECO:0000313" key="5">
    <source>
        <dbReference type="Proteomes" id="UP000271678"/>
    </source>
</evidence>
<dbReference type="PANTHER" id="PTHR43976:SF16">
    <property type="entry name" value="SHORT-CHAIN DEHYDROGENASE_REDUCTASE FAMILY PROTEIN"/>
    <property type="match status" value="1"/>
</dbReference>
<dbReference type="PANTHER" id="PTHR43976">
    <property type="entry name" value="SHORT CHAIN DEHYDROGENASE"/>
    <property type="match status" value="1"/>
</dbReference>
<gene>
    <name evidence="4" type="ORF">EFY87_00390</name>
</gene>
<dbReference type="AlphaFoldDB" id="A0A3M9MHZ1"/>
<evidence type="ECO:0000313" key="4">
    <source>
        <dbReference type="EMBL" id="RNI25146.1"/>
    </source>
</evidence>
<dbReference type="Proteomes" id="UP000271678">
    <property type="component" value="Unassembled WGS sequence"/>
</dbReference>
<dbReference type="CDD" id="cd05374">
    <property type="entry name" value="17beta-HSD-like_SDR_c"/>
    <property type="match status" value="1"/>
</dbReference>
<dbReference type="OrthoDB" id="9792003at2"/>
<dbReference type="InterPro" id="IPR020904">
    <property type="entry name" value="Sc_DH/Rdtase_CS"/>
</dbReference>
<sequence>MSQQSPVWLVTGASKGMGLEAVKAALKTGARVAATSRDKTRLDGQLHAPENRFLPLEMSFTDARDIERAVAHTVERFGQIDVLVNNAGYSLLGAVEEFSAQEVRANFDVNVFGLLAVTRAVLPTMRAQRSGQIINLASISANVTGTATGLYSATKAAVLMLSEALAQEVAPFGIGVTAVCPGGVRTDFLDPSSSRHPQREIDDYTNVREALASYGRLNHNQGGDPRRVAEVFVLLSRMENPPTRLYLGRDALGAIVAKAESVMSDASRLSEISESID</sequence>
<comment type="caution">
    <text evidence="4">The sequence shown here is derived from an EMBL/GenBank/DDBJ whole genome shotgun (WGS) entry which is preliminary data.</text>
</comment>
<keyword evidence="2" id="KW-0560">Oxidoreductase</keyword>
<dbReference type="PROSITE" id="PS00061">
    <property type="entry name" value="ADH_SHORT"/>
    <property type="match status" value="1"/>
</dbReference>
<dbReference type="InterPro" id="IPR002347">
    <property type="entry name" value="SDR_fam"/>
</dbReference>
<dbReference type="PRINTS" id="PR00080">
    <property type="entry name" value="SDRFAMILY"/>
</dbReference>
<dbReference type="Pfam" id="PF00106">
    <property type="entry name" value="adh_short"/>
    <property type="match status" value="1"/>
</dbReference>
<comment type="similarity">
    <text evidence="1 3">Belongs to the short-chain dehydrogenases/reductases (SDR) family.</text>
</comment>